<gene>
    <name evidence="1" type="ORF">BD626DRAFT_472731</name>
</gene>
<organism evidence="1 2">
    <name type="scientific">Schizophyllum amplum</name>
    <dbReference type="NCBI Taxonomy" id="97359"/>
    <lineage>
        <taxon>Eukaryota</taxon>
        <taxon>Fungi</taxon>
        <taxon>Dikarya</taxon>
        <taxon>Basidiomycota</taxon>
        <taxon>Agaricomycotina</taxon>
        <taxon>Agaricomycetes</taxon>
        <taxon>Agaricomycetidae</taxon>
        <taxon>Agaricales</taxon>
        <taxon>Schizophyllaceae</taxon>
        <taxon>Schizophyllum</taxon>
    </lineage>
</organism>
<dbReference type="OrthoDB" id="432970at2759"/>
<evidence type="ECO:0008006" key="3">
    <source>
        <dbReference type="Google" id="ProtNLM"/>
    </source>
</evidence>
<protein>
    <recommendedName>
        <fullName evidence="3">MYND-type domain-containing protein</fullName>
    </recommendedName>
</protein>
<dbReference type="Gene3D" id="6.10.140.2220">
    <property type="match status" value="1"/>
</dbReference>
<accession>A0A550CW76</accession>
<keyword evidence="2" id="KW-1185">Reference proteome</keyword>
<comment type="caution">
    <text evidence="1">The sequence shown here is derived from an EMBL/GenBank/DDBJ whole genome shotgun (WGS) entry which is preliminary data.</text>
</comment>
<proteinExistence type="predicted"/>
<evidence type="ECO:0000313" key="2">
    <source>
        <dbReference type="Proteomes" id="UP000320762"/>
    </source>
</evidence>
<evidence type="ECO:0000313" key="1">
    <source>
        <dbReference type="EMBL" id="TRM69048.1"/>
    </source>
</evidence>
<dbReference type="AlphaFoldDB" id="A0A550CW76"/>
<reference evidence="1 2" key="1">
    <citation type="journal article" date="2019" name="New Phytol.">
        <title>Comparative genomics reveals unique wood-decay strategies and fruiting body development in the Schizophyllaceae.</title>
        <authorList>
            <person name="Almasi E."/>
            <person name="Sahu N."/>
            <person name="Krizsan K."/>
            <person name="Balint B."/>
            <person name="Kovacs G.M."/>
            <person name="Kiss B."/>
            <person name="Cseklye J."/>
            <person name="Drula E."/>
            <person name="Henrissat B."/>
            <person name="Nagy I."/>
            <person name="Chovatia M."/>
            <person name="Adam C."/>
            <person name="LaButti K."/>
            <person name="Lipzen A."/>
            <person name="Riley R."/>
            <person name="Grigoriev I.V."/>
            <person name="Nagy L.G."/>
        </authorList>
    </citation>
    <scope>NUCLEOTIDE SEQUENCE [LARGE SCALE GENOMIC DNA]</scope>
    <source>
        <strain evidence="1 2">NL-1724</strain>
    </source>
</reference>
<dbReference type="STRING" id="97359.A0A550CW76"/>
<name>A0A550CW76_9AGAR</name>
<dbReference type="Proteomes" id="UP000320762">
    <property type="component" value="Unassembled WGS sequence"/>
</dbReference>
<dbReference type="EMBL" id="VDMD01000001">
    <property type="protein sequence ID" value="TRM69048.1"/>
    <property type="molecule type" value="Genomic_DNA"/>
</dbReference>
<sequence length="285" mass="31996">MSIPAALLTADSLAATLDIIPGREALGLNGDTRAELISEQIVGLQAMPESTQMARYCEYAAKYLPQTIQKWKDGEVCLDQTAMFAAPLLRNEICDIPYFMRLAILPHNQDWVTMQFTRTLAAANVMDTMPEEGVERILQYLSTLLVIQGADNVPNEEKTAMIARLRIWQGRFPHVHSAERCLGMLSALPFPDSIIPTASIMRDRLLKGVHSCAICLSVKGVDGGTLLRCAKCRSTVYVRLIVNAHVCVMRLIFIQCGQEHQRAHWRQHKPQCFRVNFSCTLWRGI</sequence>